<keyword evidence="2" id="KW-1185">Reference proteome</keyword>
<evidence type="ECO:0000313" key="1">
    <source>
        <dbReference type="EMBL" id="AXQ68983.1"/>
    </source>
</evidence>
<evidence type="ECO:0000313" key="2">
    <source>
        <dbReference type="Proteomes" id="UP000259026"/>
    </source>
</evidence>
<protein>
    <submittedName>
        <fullName evidence="1">Uncharacterized protein</fullName>
    </submittedName>
</protein>
<name>A0A385EB17_9CAUD</name>
<dbReference type="Proteomes" id="UP000259026">
    <property type="component" value="Segment"/>
</dbReference>
<reference evidence="2" key="1">
    <citation type="submission" date="2018-07" db="EMBL/GenBank/DDBJ databases">
        <title>Giant CbK-like Caulobacter bacteriophages have genetically divergent genomes.</title>
        <authorList>
            <person name="Wilson K.M."/>
            <person name="Ely B."/>
        </authorList>
    </citation>
    <scope>NUCLEOTIDE SEQUENCE [LARGE SCALE GENOMIC DNA]</scope>
</reference>
<proteinExistence type="predicted"/>
<accession>A0A385EB17</accession>
<dbReference type="EMBL" id="MH588545">
    <property type="protein sequence ID" value="AXQ68983.1"/>
    <property type="molecule type" value="Genomic_DNA"/>
</dbReference>
<gene>
    <name evidence="1" type="ORF">CcrPW_gp444</name>
</gene>
<reference evidence="1 2" key="2">
    <citation type="submission" date="2018-09" db="EMBL/GenBank/DDBJ databases">
        <title>Giant CbK-like Caulobacter bacteriophages have genetically divergent genomes.</title>
        <authorList>
            <person name="Wilson K."/>
            <person name="Ely B."/>
        </authorList>
    </citation>
    <scope>NUCLEOTIDE SEQUENCE [LARGE SCALE GENOMIC DNA]</scope>
</reference>
<organism evidence="1 2">
    <name type="scientific">Caulobacter phage CcrPW</name>
    <dbReference type="NCBI Taxonomy" id="2283271"/>
    <lineage>
        <taxon>Viruses</taxon>
        <taxon>Duplodnaviria</taxon>
        <taxon>Heunggongvirae</taxon>
        <taxon>Uroviricota</taxon>
        <taxon>Caudoviricetes</taxon>
        <taxon>Jeanschmidtviridae</taxon>
        <taxon>Colossusvirus</taxon>
        <taxon>Colossusvirus PW</taxon>
    </lineage>
</organism>
<sequence>MPRGLPFAVDRKRKCGDHSRFKTTYVQERVAVRRGRALLVSHKEALSPAKLAALPEWVRRLPQHEVMERSFDLIDDYSVDIRLITNLLQDIREEEAAQ</sequence>